<dbReference type="Proteomes" id="UP000537775">
    <property type="component" value="Unassembled WGS sequence"/>
</dbReference>
<accession>A0A7X0FTJ9</accession>
<name>A0A7X0FTJ9_9MICO</name>
<dbReference type="EMBL" id="JACHML010000001">
    <property type="protein sequence ID" value="MBB6392917.1"/>
    <property type="molecule type" value="Genomic_DNA"/>
</dbReference>
<gene>
    <name evidence="1" type="ORF">HD594_003230</name>
</gene>
<proteinExistence type="predicted"/>
<evidence type="ECO:0000313" key="2">
    <source>
        <dbReference type="Proteomes" id="UP000537775"/>
    </source>
</evidence>
<organism evidence="1 2">
    <name type="scientific">Microbacterium thalassium</name>
    <dbReference type="NCBI Taxonomy" id="362649"/>
    <lineage>
        <taxon>Bacteria</taxon>
        <taxon>Bacillati</taxon>
        <taxon>Actinomycetota</taxon>
        <taxon>Actinomycetes</taxon>
        <taxon>Micrococcales</taxon>
        <taxon>Microbacteriaceae</taxon>
        <taxon>Microbacterium</taxon>
    </lineage>
</organism>
<comment type="caution">
    <text evidence="1">The sequence shown here is derived from an EMBL/GenBank/DDBJ whole genome shotgun (WGS) entry which is preliminary data.</text>
</comment>
<sequence>MFTGRNDGEPSTSIFFTAEEAKAPGGAERIFAALEAGRRAEDERRLRDAVDAARWQDSIARSRCDLALARDDVNGFLHYIHPIPLRLGYADEYVAKHIQGWTWRELYELVGEAGVVEGGLPPRCYVAVGAVHVSHDGSWLVEWEDGRVTASAS</sequence>
<evidence type="ECO:0000313" key="1">
    <source>
        <dbReference type="EMBL" id="MBB6392917.1"/>
    </source>
</evidence>
<dbReference type="RefSeq" id="WP_184752084.1">
    <property type="nucleotide sequence ID" value="NZ_BAAAJR010000001.1"/>
</dbReference>
<keyword evidence="2" id="KW-1185">Reference proteome</keyword>
<protein>
    <submittedName>
        <fullName evidence="1">Uncharacterized protein</fullName>
    </submittedName>
</protein>
<dbReference type="AlphaFoldDB" id="A0A7X0FTJ9"/>
<reference evidence="1 2" key="1">
    <citation type="submission" date="2020-08" db="EMBL/GenBank/DDBJ databases">
        <title>Sequencing the genomes of 1000 actinobacteria strains.</title>
        <authorList>
            <person name="Klenk H.-P."/>
        </authorList>
    </citation>
    <scope>NUCLEOTIDE SEQUENCE [LARGE SCALE GENOMIC DNA]</scope>
    <source>
        <strain evidence="1 2">DSM 12511</strain>
    </source>
</reference>